<gene>
    <name evidence="2" type="ORF">DU478_12960</name>
</gene>
<accession>A0A369TLV7</accession>
<proteinExistence type="predicted"/>
<evidence type="ECO:0000256" key="1">
    <source>
        <dbReference type="SAM" id="SignalP"/>
    </source>
</evidence>
<evidence type="ECO:0000313" key="3">
    <source>
        <dbReference type="Proteomes" id="UP000253977"/>
    </source>
</evidence>
<dbReference type="OrthoDB" id="7744610at2"/>
<comment type="caution">
    <text evidence="2">The sequence shown here is derived from an EMBL/GenBank/DDBJ whole genome shotgun (WGS) entry which is preliminary data.</text>
</comment>
<dbReference type="AlphaFoldDB" id="A0A369TLV7"/>
<evidence type="ECO:0000313" key="2">
    <source>
        <dbReference type="EMBL" id="RDD65822.1"/>
    </source>
</evidence>
<organism evidence="2 3">
    <name type="scientific">Thalassococcus profundi</name>
    <dbReference type="NCBI Taxonomy" id="2282382"/>
    <lineage>
        <taxon>Bacteria</taxon>
        <taxon>Pseudomonadati</taxon>
        <taxon>Pseudomonadota</taxon>
        <taxon>Alphaproteobacteria</taxon>
        <taxon>Rhodobacterales</taxon>
        <taxon>Roseobacteraceae</taxon>
        <taxon>Thalassococcus</taxon>
    </lineage>
</organism>
<keyword evidence="3" id="KW-1185">Reference proteome</keyword>
<dbReference type="EMBL" id="QPMK01000009">
    <property type="protein sequence ID" value="RDD65822.1"/>
    <property type="molecule type" value="Genomic_DNA"/>
</dbReference>
<feature type="chain" id="PRO_5017009250" evidence="1">
    <location>
        <begin position="21"/>
        <end position="117"/>
    </location>
</feature>
<name>A0A369TLV7_9RHOB</name>
<dbReference type="Proteomes" id="UP000253977">
    <property type="component" value="Unassembled WGS sequence"/>
</dbReference>
<keyword evidence="1" id="KW-0732">Signal</keyword>
<sequence>MKTSIVIAAFAAALASPVWAHGANNTHHHPHLDRPHVHERTVIEVSCFRGPWKDVIWDRPNSNFVDSLVNAGYTFETAHAIAERVCRDDRLVNNPGALKATMERIFHDAASHRNKNH</sequence>
<protein>
    <submittedName>
        <fullName evidence="2">Uncharacterized protein</fullName>
    </submittedName>
</protein>
<dbReference type="RefSeq" id="WP_114511387.1">
    <property type="nucleotide sequence ID" value="NZ_QPMK01000009.1"/>
</dbReference>
<reference evidence="2 3" key="1">
    <citation type="submission" date="2018-07" db="EMBL/GenBank/DDBJ databases">
        <title>Thalassococcus profundi sp. nov., a marine bacterium isolated from deep seawater of Okinawa Trough.</title>
        <authorList>
            <person name="Yu M."/>
        </authorList>
    </citation>
    <scope>NUCLEOTIDE SEQUENCE [LARGE SCALE GENOMIC DNA]</scope>
    <source>
        <strain evidence="2 3">WRAS1</strain>
    </source>
</reference>
<feature type="signal peptide" evidence="1">
    <location>
        <begin position="1"/>
        <end position="20"/>
    </location>
</feature>